<evidence type="ECO:0000313" key="6">
    <source>
        <dbReference type="Proteomes" id="UP001600894"/>
    </source>
</evidence>
<evidence type="ECO:0000256" key="1">
    <source>
        <dbReference type="ARBA" id="ARBA00022741"/>
    </source>
</evidence>
<dbReference type="Gene3D" id="3.30.1360.40">
    <property type="match status" value="1"/>
</dbReference>
<sequence length="253" mass="29159">MNVKILTAGECAVSVQMGDEINLEVNRLVRMLSHELEIHPIEGVTETVPTYASLMIHYRPEIILYARLREELSIRLKAVEALLEKTGMTLENTAGRKEIVKEIPVCYGGELGPDLEDCAAFEGISVKELIRMHSSHDYYVYMLGFAPGHAYMARFEEPFHFKRRETPRVRIEARSIVAQENLSNLIPFEQPCGWNVIARTPLNICDYRRKDPFLVHPGEWVRYIPVNFDEYKKIEKADQKGAYVVKTYEKAVR</sequence>
<keyword evidence="2" id="KW-0378">Hydrolase</keyword>
<keyword evidence="3" id="KW-0067">ATP-binding</keyword>
<accession>A0ABQ0AWP4</accession>
<dbReference type="SUPFAM" id="SSF160467">
    <property type="entry name" value="PH0987 N-terminal domain-like"/>
    <property type="match status" value="1"/>
</dbReference>
<dbReference type="SMART" id="SM00796">
    <property type="entry name" value="AHS1"/>
    <property type="match status" value="1"/>
</dbReference>
<proteinExistence type="predicted"/>
<keyword evidence="6" id="KW-1185">Reference proteome</keyword>
<organism evidence="5 6">
    <name type="scientific">Enterocloster alcoholdehydrogenati</name>
    <dbReference type="NCBI Taxonomy" id="2547410"/>
    <lineage>
        <taxon>Bacteria</taxon>
        <taxon>Bacillati</taxon>
        <taxon>Bacillota</taxon>
        <taxon>Clostridia</taxon>
        <taxon>Lachnospirales</taxon>
        <taxon>Lachnospiraceae</taxon>
        <taxon>Enterocloster</taxon>
    </lineage>
</organism>
<dbReference type="PANTHER" id="PTHR34698">
    <property type="entry name" value="5-OXOPROLINASE SUBUNIT B"/>
    <property type="match status" value="1"/>
</dbReference>
<evidence type="ECO:0000256" key="2">
    <source>
        <dbReference type="ARBA" id="ARBA00022801"/>
    </source>
</evidence>
<dbReference type="Proteomes" id="UP001600894">
    <property type="component" value="Unassembled WGS sequence"/>
</dbReference>
<dbReference type="InterPro" id="IPR003833">
    <property type="entry name" value="CT_C_D"/>
</dbReference>
<dbReference type="PANTHER" id="PTHR34698:SF2">
    <property type="entry name" value="5-OXOPROLINASE SUBUNIT B"/>
    <property type="match status" value="1"/>
</dbReference>
<keyword evidence="1" id="KW-0547">Nucleotide-binding</keyword>
<comment type="caution">
    <text evidence="5">The sequence shown here is derived from an EMBL/GenBank/DDBJ whole genome shotgun (WGS) entry which is preliminary data.</text>
</comment>
<dbReference type="Pfam" id="PF02682">
    <property type="entry name" value="CT_C_D"/>
    <property type="match status" value="1"/>
</dbReference>
<dbReference type="RefSeq" id="WP_176253643.1">
    <property type="nucleotide sequence ID" value="NZ_BAABXL010000001.1"/>
</dbReference>
<dbReference type="InterPro" id="IPR010016">
    <property type="entry name" value="PxpB"/>
</dbReference>
<evidence type="ECO:0000313" key="5">
    <source>
        <dbReference type="EMBL" id="GAA6268433.1"/>
    </source>
</evidence>
<evidence type="ECO:0000259" key="4">
    <source>
        <dbReference type="SMART" id="SM00796"/>
    </source>
</evidence>
<reference evidence="5 6" key="1">
    <citation type="submission" date="2024-04" db="EMBL/GenBank/DDBJ databases">
        <title>Defined microbial consortia suppress multidrug-resistant proinflammatory Enterobacteriaceae via ecological control.</title>
        <authorList>
            <person name="Furuichi M."/>
            <person name="Kawaguchi T."/>
            <person name="Pust M."/>
            <person name="Yasuma K."/>
            <person name="Plichta D."/>
            <person name="Hasegawa N."/>
            <person name="Ohya T."/>
            <person name="Bhattarai S."/>
            <person name="Sasajima S."/>
            <person name="Aoto Y."/>
            <person name="Tuganbaev T."/>
            <person name="Yaginuma M."/>
            <person name="Ueda M."/>
            <person name="Okahashi N."/>
            <person name="Amafuji K."/>
            <person name="Kiridooshi Y."/>
            <person name="Sugita K."/>
            <person name="Strazar M."/>
            <person name="Skelly A."/>
            <person name="Suda W."/>
            <person name="Hattori M."/>
            <person name="Nakamoto N."/>
            <person name="Caballero S."/>
            <person name="Norman J."/>
            <person name="Olle B."/>
            <person name="Tanoue T."/>
            <person name="Arita M."/>
            <person name="Bucci V."/>
            <person name="Atarashi K."/>
            <person name="Xavier R."/>
            <person name="Honda K."/>
        </authorList>
    </citation>
    <scope>NUCLEOTIDE SEQUENCE [LARGE SCALE GENOMIC DNA]</scope>
    <source>
        <strain evidence="6">f13</strain>
    </source>
</reference>
<evidence type="ECO:0000256" key="3">
    <source>
        <dbReference type="ARBA" id="ARBA00022840"/>
    </source>
</evidence>
<dbReference type="InterPro" id="IPR029000">
    <property type="entry name" value="Cyclophilin-like_dom_sf"/>
</dbReference>
<gene>
    <name evidence="5" type="primary">pxpB</name>
    <name evidence="5" type="ORF">F130042H8_14930</name>
</gene>
<protein>
    <submittedName>
        <fullName evidence="5">5-oxoprolinase subunit PxpB</fullName>
    </submittedName>
</protein>
<dbReference type="Gene3D" id="2.40.100.10">
    <property type="entry name" value="Cyclophilin-like"/>
    <property type="match status" value="1"/>
</dbReference>
<feature type="domain" description="Carboxyltransferase" evidence="4">
    <location>
        <begin position="3"/>
        <end position="215"/>
    </location>
</feature>
<dbReference type="SUPFAM" id="SSF50891">
    <property type="entry name" value="Cyclophilin-like"/>
    <property type="match status" value="1"/>
</dbReference>
<name>A0ABQ0AWP4_9FIRM</name>
<dbReference type="EMBL" id="BAABXL010000001">
    <property type="protein sequence ID" value="GAA6268433.1"/>
    <property type="molecule type" value="Genomic_DNA"/>
</dbReference>